<sequence>MTVEAQRPMFDTNEMVLNMGPQHPSTHGVLRIVLHLDGERVVDSDIVIGYLHRGIEKLSENRDWTQIILLTDRMDYVAAASTNLGYCETVEKLMSIEVPRRARYVRTVLNELQRIASHCLWLGTHAMDIGAMTVFLYAFRERELILDLFEEYCGARLTYNSQRIGGLPLDVPPGWDRKVLEFCDIMDSKIDEYETLLTHNRIWLERTRDIGIISGSEAVALGMCGPALRGSGVARDVRKDEPYAAYDEVEFDVPIGDRGDTYDRYLVRLEEFRQSTRIIRQGIEGLPEGPFIGKVPRLIKPPAGETYHAIESPKGEIGFFIVSDGRSTNPYRFRVRSPSFCNLQALPRLIRGHLVADVVALIGSIDIVLGEVDR</sequence>
<dbReference type="PANTHER" id="PTHR11993">
    <property type="entry name" value="NADH-UBIQUINONE OXIDOREDUCTASE 49 KDA SUBUNIT"/>
    <property type="match status" value="1"/>
</dbReference>
<dbReference type="InterPro" id="IPR001135">
    <property type="entry name" value="NADH_Q_OxRdtase_suD"/>
</dbReference>
<reference evidence="6" key="1">
    <citation type="submission" date="2018-05" db="EMBL/GenBank/DDBJ databases">
        <authorList>
            <person name="Lanie J.A."/>
            <person name="Ng W.-L."/>
            <person name="Kazmierczak K.M."/>
            <person name="Andrzejewski T.M."/>
            <person name="Davidsen T.M."/>
            <person name="Wayne K.J."/>
            <person name="Tettelin H."/>
            <person name="Glass J.I."/>
            <person name="Rusch D."/>
            <person name="Podicherti R."/>
            <person name="Tsui H.-C.T."/>
            <person name="Winkler M.E."/>
        </authorList>
    </citation>
    <scope>NUCLEOTIDE SEQUENCE</scope>
</reference>
<evidence type="ECO:0000256" key="1">
    <source>
        <dbReference type="ARBA" id="ARBA00005769"/>
    </source>
</evidence>
<keyword evidence="2" id="KW-0813">Transport</keyword>
<proteinExistence type="inferred from homology"/>
<dbReference type="AlphaFoldDB" id="A0A381TU40"/>
<evidence type="ECO:0000256" key="4">
    <source>
        <dbReference type="ARBA" id="ARBA00023027"/>
    </source>
</evidence>
<dbReference type="InterPro" id="IPR014029">
    <property type="entry name" value="NADH_UbQ_OxRdtase_49kDa_CS"/>
</dbReference>
<keyword evidence="4" id="KW-0520">NAD</keyword>
<dbReference type="GO" id="GO:0051287">
    <property type="term" value="F:NAD binding"/>
    <property type="evidence" value="ECO:0007669"/>
    <property type="project" value="InterPro"/>
</dbReference>
<keyword evidence="3" id="KW-1278">Translocase</keyword>
<accession>A0A381TU40</accession>
<dbReference type="InterPro" id="IPR022885">
    <property type="entry name" value="NDH1_su_D/H"/>
</dbReference>
<dbReference type="Gene3D" id="1.10.645.10">
    <property type="entry name" value="Cytochrome-c3 Hydrogenase, chain B"/>
    <property type="match status" value="1"/>
</dbReference>
<dbReference type="GO" id="GO:0048038">
    <property type="term" value="F:quinone binding"/>
    <property type="evidence" value="ECO:0007669"/>
    <property type="project" value="InterPro"/>
</dbReference>
<feature type="domain" description="NADH-quinone oxidoreductase subunit D" evidence="5">
    <location>
        <begin position="299"/>
        <end position="374"/>
    </location>
</feature>
<organism evidence="6">
    <name type="scientific">marine metagenome</name>
    <dbReference type="NCBI Taxonomy" id="408172"/>
    <lineage>
        <taxon>unclassified sequences</taxon>
        <taxon>metagenomes</taxon>
        <taxon>ecological metagenomes</taxon>
    </lineage>
</organism>
<protein>
    <recommendedName>
        <fullName evidence="5">NADH-quinone oxidoreductase subunit D domain-containing protein</fullName>
    </recommendedName>
</protein>
<dbReference type="HAMAP" id="MF_01358">
    <property type="entry name" value="NDH1_NuoD"/>
    <property type="match status" value="1"/>
</dbReference>
<dbReference type="Pfam" id="PF00346">
    <property type="entry name" value="Complex1_49kDa"/>
    <property type="match status" value="2"/>
</dbReference>
<dbReference type="GO" id="GO:0016651">
    <property type="term" value="F:oxidoreductase activity, acting on NAD(P)H"/>
    <property type="evidence" value="ECO:0007669"/>
    <property type="project" value="InterPro"/>
</dbReference>
<dbReference type="InterPro" id="IPR029014">
    <property type="entry name" value="NiFe-Hase_large"/>
</dbReference>
<feature type="domain" description="NADH-quinone oxidoreductase subunit D" evidence="5">
    <location>
        <begin position="128"/>
        <end position="298"/>
    </location>
</feature>
<comment type="similarity">
    <text evidence="1">Belongs to the complex I 49 kDa subunit family.</text>
</comment>
<evidence type="ECO:0000313" key="6">
    <source>
        <dbReference type="EMBL" id="SVA19565.1"/>
    </source>
</evidence>
<gene>
    <name evidence="6" type="ORF">METZ01_LOCUS72419</name>
</gene>
<evidence type="ECO:0000256" key="3">
    <source>
        <dbReference type="ARBA" id="ARBA00022967"/>
    </source>
</evidence>
<evidence type="ECO:0000256" key="2">
    <source>
        <dbReference type="ARBA" id="ARBA00022448"/>
    </source>
</evidence>
<name>A0A381TU40_9ZZZZ</name>
<dbReference type="SUPFAM" id="SSF56762">
    <property type="entry name" value="HydB/Nqo4-like"/>
    <property type="match status" value="1"/>
</dbReference>
<evidence type="ECO:0000259" key="5">
    <source>
        <dbReference type="Pfam" id="PF00346"/>
    </source>
</evidence>
<dbReference type="PROSITE" id="PS00535">
    <property type="entry name" value="COMPLEX1_49K"/>
    <property type="match status" value="1"/>
</dbReference>
<dbReference type="PANTHER" id="PTHR11993:SF10">
    <property type="entry name" value="NADH DEHYDROGENASE [UBIQUINONE] IRON-SULFUR PROTEIN 2, MITOCHONDRIAL"/>
    <property type="match status" value="1"/>
</dbReference>
<dbReference type="EMBL" id="UINC01005171">
    <property type="protein sequence ID" value="SVA19565.1"/>
    <property type="molecule type" value="Genomic_DNA"/>
</dbReference>
<dbReference type="NCBIfam" id="NF004739">
    <property type="entry name" value="PRK06075.1"/>
    <property type="match status" value="1"/>
</dbReference>